<dbReference type="Proteomes" id="UP000199572">
    <property type="component" value="Unassembled WGS sequence"/>
</dbReference>
<keyword evidence="3" id="KW-0804">Transcription</keyword>
<organism evidence="5 6">
    <name type="scientific">Pedobacter rhizosphaerae</name>
    <dbReference type="NCBI Taxonomy" id="390241"/>
    <lineage>
        <taxon>Bacteria</taxon>
        <taxon>Pseudomonadati</taxon>
        <taxon>Bacteroidota</taxon>
        <taxon>Sphingobacteriia</taxon>
        <taxon>Sphingobacteriales</taxon>
        <taxon>Sphingobacteriaceae</taxon>
        <taxon>Pedobacter</taxon>
    </lineage>
</organism>
<dbReference type="GO" id="GO:0003700">
    <property type="term" value="F:DNA-binding transcription factor activity"/>
    <property type="evidence" value="ECO:0007669"/>
    <property type="project" value="InterPro"/>
</dbReference>
<keyword evidence="1" id="KW-0805">Transcription regulation</keyword>
<dbReference type="GO" id="GO:0043565">
    <property type="term" value="F:sequence-specific DNA binding"/>
    <property type="evidence" value="ECO:0007669"/>
    <property type="project" value="InterPro"/>
</dbReference>
<dbReference type="PANTHER" id="PTHR43280">
    <property type="entry name" value="ARAC-FAMILY TRANSCRIPTIONAL REGULATOR"/>
    <property type="match status" value="1"/>
</dbReference>
<dbReference type="InterPro" id="IPR009057">
    <property type="entry name" value="Homeodomain-like_sf"/>
</dbReference>
<dbReference type="Gene3D" id="1.10.10.60">
    <property type="entry name" value="Homeodomain-like"/>
    <property type="match status" value="1"/>
</dbReference>
<dbReference type="STRING" id="390241.SAMN04488023_1435"/>
<dbReference type="SMART" id="SM00342">
    <property type="entry name" value="HTH_ARAC"/>
    <property type="match status" value="1"/>
</dbReference>
<feature type="domain" description="HTH araC/xylS-type" evidence="4">
    <location>
        <begin position="195"/>
        <end position="293"/>
    </location>
</feature>
<dbReference type="PRINTS" id="PR00032">
    <property type="entry name" value="HTHARAC"/>
</dbReference>
<dbReference type="AlphaFoldDB" id="A0A1H9VHF4"/>
<keyword evidence="6" id="KW-1185">Reference proteome</keyword>
<dbReference type="EMBL" id="FOGG01000043">
    <property type="protein sequence ID" value="SES20894.1"/>
    <property type="molecule type" value="Genomic_DNA"/>
</dbReference>
<dbReference type="SUPFAM" id="SSF46689">
    <property type="entry name" value="Homeodomain-like"/>
    <property type="match status" value="1"/>
</dbReference>
<keyword evidence="2 5" id="KW-0238">DNA-binding</keyword>
<dbReference type="OrthoDB" id="1007667at2"/>
<evidence type="ECO:0000256" key="2">
    <source>
        <dbReference type="ARBA" id="ARBA00023125"/>
    </source>
</evidence>
<protein>
    <submittedName>
        <fullName evidence="5">AraC-type DNA-binding protein</fullName>
    </submittedName>
</protein>
<evidence type="ECO:0000259" key="4">
    <source>
        <dbReference type="PROSITE" id="PS01124"/>
    </source>
</evidence>
<dbReference type="InterPro" id="IPR020449">
    <property type="entry name" value="Tscrpt_reg_AraC-type_HTH"/>
</dbReference>
<dbReference type="InterPro" id="IPR018060">
    <property type="entry name" value="HTH_AraC"/>
</dbReference>
<reference evidence="5 6" key="1">
    <citation type="submission" date="2016-10" db="EMBL/GenBank/DDBJ databases">
        <authorList>
            <person name="de Groot N.N."/>
        </authorList>
    </citation>
    <scope>NUCLEOTIDE SEQUENCE [LARGE SCALE GENOMIC DNA]</scope>
    <source>
        <strain evidence="5 6">DSM 18610</strain>
    </source>
</reference>
<name>A0A1H9VHF4_9SPHI</name>
<dbReference type="PROSITE" id="PS01124">
    <property type="entry name" value="HTH_ARAC_FAMILY_2"/>
    <property type="match status" value="1"/>
</dbReference>
<proteinExistence type="predicted"/>
<evidence type="ECO:0000313" key="5">
    <source>
        <dbReference type="EMBL" id="SES20894.1"/>
    </source>
</evidence>
<evidence type="ECO:0000313" key="6">
    <source>
        <dbReference type="Proteomes" id="UP000199572"/>
    </source>
</evidence>
<evidence type="ECO:0000256" key="1">
    <source>
        <dbReference type="ARBA" id="ARBA00023015"/>
    </source>
</evidence>
<dbReference type="Pfam" id="PF12833">
    <property type="entry name" value="HTH_18"/>
    <property type="match status" value="1"/>
</dbReference>
<gene>
    <name evidence="5" type="ORF">SAMN04488023_1435</name>
</gene>
<dbReference type="PANTHER" id="PTHR43280:SF32">
    <property type="entry name" value="TRANSCRIPTIONAL REGULATORY PROTEIN"/>
    <property type="match status" value="1"/>
</dbReference>
<evidence type="ECO:0000256" key="3">
    <source>
        <dbReference type="ARBA" id="ARBA00023163"/>
    </source>
</evidence>
<accession>A0A1H9VHF4</accession>
<dbReference type="RefSeq" id="WP_090888729.1">
    <property type="nucleotide sequence ID" value="NZ_FOGG01000043.1"/>
</dbReference>
<sequence length="302" mass="34797">MEQHLLNNRKSIKDAIEKTEPDEDIFISKHDSSSSNFCTRQPFRSNAYVLIIIIKGKINLTTNFSPETFKEKDLAFLFPGAIYEVSELTDASFIKIVFKKNYLKNQGIFLSNAESYRLFQSNSSHKFSLTKEEYTDILHNAQKLQKRLKLPADTPLLNEVIRNSFLEVLYDLFLINNKRRNFSPIKHDRKAELTSRFLNLLADHFKNEKKVQYYASALYITPRHLSQVVKQVTGKTAGELIDEMVIREAKVLLTGHILNVSEVAELLSFSNSSFFGKYFKKYTGTSPSAYRLAHNIARTSSF</sequence>